<dbReference type="Proteomes" id="UP000078397">
    <property type="component" value="Unassembled WGS sequence"/>
</dbReference>
<comment type="caution">
    <text evidence="2">The sequence shown here is derived from an EMBL/GenBank/DDBJ whole genome shotgun (WGS) entry which is preliminary data.</text>
</comment>
<dbReference type="RefSeq" id="XP_018140870.1">
    <property type="nucleotide sequence ID" value="XM_018292318.1"/>
</dbReference>
<feature type="compositionally biased region" description="Polar residues" evidence="1">
    <location>
        <begin position="104"/>
        <end position="114"/>
    </location>
</feature>
<gene>
    <name evidence="2" type="ORF">VFPPC_14550</name>
</gene>
<feature type="region of interest" description="Disordered" evidence="1">
    <location>
        <begin position="84"/>
        <end position="120"/>
    </location>
</feature>
<proteinExistence type="predicted"/>
<dbReference type="OrthoDB" id="5395975at2759"/>
<evidence type="ECO:0000256" key="1">
    <source>
        <dbReference type="SAM" id="MobiDB-lite"/>
    </source>
</evidence>
<feature type="region of interest" description="Disordered" evidence="1">
    <location>
        <begin position="168"/>
        <end position="239"/>
    </location>
</feature>
<sequence>MDPHDVEILVHVTAPSRAADDANYRHLARRYLAFQPGHRLDIAAPHLHATAQQNEVHVESSSQDYVTPITEAICAESQDLSFQSALDNRSSPHLRPNKRLSQYHLPQTPSQSSWRVPPSQIADSYPLPSADIIHVTPTRVLQRYLQKTPSSSPSSSNPLIAHSQPEIHIPSSIPIPSNDSHPLNIPVTSFSENLPEKEDTTHISNSFISRSESEPPPSKVPKTDLPRSTSDTTHIHSSPSAIDTIAQTLEIKPPSPPVDIADLDPTSLVSPKLEKLSRDLSSRFKAVFHRQVEPFERGYWLVDCRRWSEETRLHAWVFLTNYLKSGLAGWGVWCGRDALHEWMRFYCWGHVAKHVYLLMYLASGRQIKGTGARWFDGEGLVALEVGGVEKR</sequence>
<dbReference type="STRING" id="1380566.A0A179FDB1"/>
<keyword evidence="3" id="KW-1185">Reference proteome</keyword>
<name>A0A179FDB1_METCM</name>
<reference evidence="2 3" key="1">
    <citation type="journal article" date="2016" name="PLoS Pathog.">
        <title>Biosynthesis of antibiotic leucinostatins in bio-control fungus Purpureocillium lilacinum and their inhibition on phytophthora revealed by genome mining.</title>
        <authorList>
            <person name="Wang G."/>
            <person name="Liu Z."/>
            <person name="Lin R."/>
            <person name="Li E."/>
            <person name="Mao Z."/>
            <person name="Ling J."/>
            <person name="Yang Y."/>
            <person name="Yin W.B."/>
            <person name="Xie B."/>
        </authorList>
    </citation>
    <scope>NUCLEOTIDE SEQUENCE [LARGE SCALE GENOMIC DNA]</scope>
    <source>
        <strain evidence="2">170</strain>
    </source>
</reference>
<dbReference type="KEGG" id="pchm:VFPPC_14550"/>
<dbReference type="EMBL" id="LSBJ02000006">
    <property type="protein sequence ID" value="OAQ63290.1"/>
    <property type="molecule type" value="Genomic_DNA"/>
</dbReference>
<feature type="compositionally biased region" description="Low complexity" evidence="1">
    <location>
        <begin position="168"/>
        <end position="182"/>
    </location>
</feature>
<evidence type="ECO:0000313" key="3">
    <source>
        <dbReference type="Proteomes" id="UP000078397"/>
    </source>
</evidence>
<accession>A0A179FDB1</accession>
<evidence type="ECO:0000313" key="2">
    <source>
        <dbReference type="EMBL" id="OAQ63290.1"/>
    </source>
</evidence>
<dbReference type="AlphaFoldDB" id="A0A179FDB1"/>
<feature type="compositionally biased region" description="Polar residues" evidence="1">
    <location>
        <begin position="226"/>
        <end position="239"/>
    </location>
</feature>
<organism evidence="2 3">
    <name type="scientific">Pochonia chlamydosporia 170</name>
    <dbReference type="NCBI Taxonomy" id="1380566"/>
    <lineage>
        <taxon>Eukaryota</taxon>
        <taxon>Fungi</taxon>
        <taxon>Dikarya</taxon>
        <taxon>Ascomycota</taxon>
        <taxon>Pezizomycotina</taxon>
        <taxon>Sordariomycetes</taxon>
        <taxon>Hypocreomycetidae</taxon>
        <taxon>Hypocreales</taxon>
        <taxon>Clavicipitaceae</taxon>
        <taxon>Pochonia</taxon>
    </lineage>
</organism>
<protein>
    <submittedName>
        <fullName evidence="2">Uncharacterized protein</fullName>
    </submittedName>
</protein>
<dbReference type="GeneID" id="28856312"/>